<dbReference type="PANTHER" id="PTHR19303">
    <property type="entry name" value="TRANSPOSON"/>
    <property type="match status" value="1"/>
</dbReference>
<evidence type="ECO:0000256" key="4">
    <source>
        <dbReference type="PROSITE-ProRule" id="PRU00320"/>
    </source>
</evidence>
<dbReference type="AlphaFoldDB" id="A0A2A3ECP7"/>
<keyword evidence="8" id="KW-1185">Reference proteome</keyword>
<dbReference type="InterPro" id="IPR036388">
    <property type="entry name" value="WH-like_DNA-bd_sf"/>
</dbReference>
<evidence type="ECO:0000256" key="1">
    <source>
        <dbReference type="ARBA" id="ARBA00004123"/>
    </source>
</evidence>
<dbReference type="InterPro" id="IPR007889">
    <property type="entry name" value="HTH_Psq"/>
</dbReference>
<proteinExistence type="predicted"/>
<evidence type="ECO:0000313" key="8">
    <source>
        <dbReference type="Proteomes" id="UP000242457"/>
    </source>
</evidence>
<evidence type="ECO:0000256" key="2">
    <source>
        <dbReference type="ARBA" id="ARBA00023125"/>
    </source>
</evidence>
<dbReference type="Proteomes" id="UP000242457">
    <property type="component" value="Unassembled WGS sequence"/>
</dbReference>
<keyword evidence="3 4" id="KW-0539">Nucleus</keyword>
<dbReference type="Gene3D" id="1.10.10.10">
    <property type="entry name" value="Winged helix-like DNA-binding domain superfamily/Winged helix DNA-binding domain"/>
    <property type="match status" value="1"/>
</dbReference>
<feature type="domain" description="HTH CENPB-type" evidence="6">
    <location>
        <begin position="77"/>
        <end position="149"/>
    </location>
</feature>
<evidence type="ECO:0000259" key="5">
    <source>
        <dbReference type="PROSITE" id="PS50960"/>
    </source>
</evidence>
<sequence length="256" mass="29002">MQQTGILQVGMSGKRKKVTVTIEKKLEALFRIDKGEPMKSVAVDLGVGTSTVSDWKKNRKEIEEFCAKMVSRDSLGNRGTIKKAKNVTLDDALYVWYIQERENGIPVSGPILRKKALSLNKKLGGDPTFTASVGWLGRWKARHGIRLTLCSENLLEDAVTNDSSNQLVLENDIVTVCLSTEDEEDIQNTFNDKYHQKITHINHLEAAEMLEKLINYFEQQSDILKNDLVALRNLHDYASKKYLLTLKEKTSSDFIK</sequence>
<dbReference type="STRING" id="94128.A0A2A3ECP7"/>
<comment type="subcellular location">
    <subcellularLocation>
        <location evidence="1 4">Nucleus</location>
    </subcellularLocation>
</comment>
<dbReference type="InterPro" id="IPR009057">
    <property type="entry name" value="Homeodomain-like_sf"/>
</dbReference>
<dbReference type="SMART" id="SM00674">
    <property type="entry name" value="CENPB"/>
    <property type="match status" value="1"/>
</dbReference>
<dbReference type="Gene3D" id="1.10.10.60">
    <property type="entry name" value="Homeodomain-like"/>
    <property type="match status" value="1"/>
</dbReference>
<dbReference type="EMBL" id="KZ288295">
    <property type="protein sequence ID" value="PBC28979.1"/>
    <property type="molecule type" value="Genomic_DNA"/>
</dbReference>
<gene>
    <name evidence="7" type="ORF">APICC_03497</name>
</gene>
<dbReference type="SUPFAM" id="SSF46689">
    <property type="entry name" value="Homeodomain-like"/>
    <property type="match status" value="2"/>
</dbReference>
<dbReference type="PANTHER" id="PTHR19303:SF16">
    <property type="entry name" value="JERKY PROTEIN HOMOLOG-LIKE"/>
    <property type="match status" value="1"/>
</dbReference>
<evidence type="ECO:0000256" key="3">
    <source>
        <dbReference type="ARBA" id="ARBA00023242"/>
    </source>
</evidence>
<dbReference type="InterPro" id="IPR050863">
    <property type="entry name" value="CenT-Element_Derived"/>
</dbReference>
<reference evidence="7 8" key="1">
    <citation type="submission" date="2014-07" db="EMBL/GenBank/DDBJ databases">
        <title>Genomic and transcriptomic analysis on Apis cerana provide comprehensive insights into honey bee biology.</title>
        <authorList>
            <person name="Diao Q."/>
            <person name="Sun L."/>
            <person name="Zheng H."/>
            <person name="Zheng H."/>
            <person name="Xu S."/>
            <person name="Wang S."/>
            <person name="Zeng Z."/>
            <person name="Hu F."/>
            <person name="Su S."/>
            <person name="Wu J."/>
        </authorList>
    </citation>
    <scope>NUCLEOTIDE SEQUENCE [LARGE SCALE GENOMIC DNA]</scope>
    <source>
        <tissue evidence="7">Pupae without intestine</tissue>
    </source>
</reference>
<dbReference type="OrthoDB" id="7698582at2759"/>
<evidence type="ECO:0000259" key="6">
    <source>
        <dbReference type="PROSITE" id="PS51253"/>
    </source>
</evidence>
<dbReference type="GO" id="GO:0003677">
    <property type="term" value="F:DNA binding"/>
    <property type="evidence" value="ECO:0007669"/>
    <property type="project" value="UniProtKB-UniRule"/>
</dbReference>
<protein>
    <submittedName>
        <fullName evidence="7">Jerky protein</fullName>
    </submittedName>
</protein>
<evidence type="ECO:0000313" key="7">
    <source>
        <dbReference type="EMBL" id="PBC28979.1"/>
    </source>
</evidence>
<dbReference type="GO" id="GO:0005634">
    <property type="term" value="C:nucleus"/>
    <property type="evidence" value="ECO:0007669"/>
    <property type="project" value="UniProtKB-SubCell"/>
</dbReference>
<keyword evidence="2 4" id="KW-0238">DNA-binding</keyword>
<name>A0A2A3ECP7_APICC</name>
<dbReference type="Pfam" id="PF04218">
    <property type="entry name" value="CENP-B_N"/>
    <property type="match status" value="1"/>
</dbReference>
<organism evidence="7 8">
    <name type="scientific">Apis cerana cerana</name>
    <name type="common">Oriental honeybee</name>
    <dbReference type="NCBI Taxonomy" id="94128"/>
    <lineage>
        <taxon>Eukaryota</taxon>
        <taxon>Metazoa</taxon>
        <taxon>Ecdysozoa</taxon>
        <taxon>Arthropoda</taxon>
        <taxon>Hexapoda</taxon>
        <taxon>Insecta</taxon>
        <taxon>Pterygota</taxon>
        <taxon>Neoptera</taxon>
        <taxon>Endopterygota</taxon>
        <taxon>Hymenoptera</taxon>
        <taxon>Apocrita</taxon>
        <taxon>Aculeata</taxon>
        <taxon>Apoidea</taxon>
        <taxon>Anthophila</taxon>
        <taxon>Apidae</taxon>
        <taxon>Apis</taxon>
    </lineage>
</organism>
<dbReference type="PROSITE" id="PS51253">
    <property type="entry name" value="HTH_CENPB"/>
    <property type="match status" value="1"/>
</dbReference>
<accession>A0A2A3ECP7</accession>
<feature type="DNA-binding region" description="H-T-H motif" evidence="4">
    <location>
        <begin position="38"/>
        <end position="58"/>
    </location>
</feature>
<dbReference type="PROSITE" id="PS50960">
    <property type="entry name" value="HTH_PSQ"/>
    <property type="match status" value="1"/>
</dbReference>
<feature type="domain" description="HTH psq-type" evidence="5">
    <location>
        <begin position="11"/>
        <end position="62"/>
    </location>
</feature>
<dbReference type="Pfam" id="PF03221">
    <property type="entry name" value="HTH_Tnp_Tc5"/>
    <property type="match status" value="1"/>
</dbReference>
<dbReference type="InterPro" id="IPR006600">
    <property type="entry name" value="HTH_CenpB_DNA-bd_dom"/>
</dbReference>